<dbReference type="InterPro" id="IPR054831">
    <property type="entry name" value="UPF0122_fam_protein"/>
</dbReference>
<dbReference type="InterPro" id="IPR013324">
    <property type="entry name" value="RNA_pol_sigma_r3/r4-like"/>
</dbReference>
<evidence type="ECO:0000256" key="4">
    <source>
        <dbReference type="SAM" id="Coils"/>
    </source>
</evidence>
<dbReference type="AlphaFoldDB" id="A0A9D1PNT4"/>
<dbReference type="SUPFAM" id="SSF88659">
    <property type="entry name" value="Sigma3 and sigma4 domains of RNA polymerase sigma factors"/>
    <property type="match status" value="1"/>
</dbReference>
<dbReference type="NCBIfam" id="NF045758">
    <property type="entry name" value="YlxM"/>
    <property type="match status" value="1"/>
</dbReference>
<keyword evidence="4" id="KW-0175">Coiled coil</keyword>
<dbReference type="NCBIfam" id="NF001070">
    <property type="entry name" value="PRK00118.1-6"/>
    <property type="match status" value="1"/>
</dbReference>
<dbReference type="PANTHER" id="PTHR40083:SF1">
    <property type="entry name" value="UPF0122 PROTEIN YLXM"/>
    <property type="match status" value="1"/>
</dbReference>
<reference evidence="5" key="2">
    <citation type="submission" date="2021-04" db="EMBL/GenBank/DDBJ databases">
        <authorList>
            <person name="Gilroy R."/>
        </authorList>
    </citation>
    <scope>NUCLEOTIDE SEQUENCE</scope>
    <source>
        <strain evidence="5">CHK169-2315</strain>
    </source>
</reference>
<dbReference type="InterPro" id="IPR007394">
    <property type="entry name" value="UPF0122"/>
</dbReference>
<dbReference type="Proteomes" id="UP000823937">
    <property type="component" value="Unassembled WGS sequence"/>
</dbReference>
<dbReference type="InterPro" id="IPR036388">
    <property type="entry name" value="WH-like_DNA-bd_sf"/>
</dbReference>
<comment type="function">
    <text evidence="2 3">Might take part in the signal recognition particle (SRP) pathway. This is inferred from the conservation of its genetic proximity to ftsY/ffh. May be a regulatory protein.</text>
</comment>
<proteinExistence type="inferred from homology"/>
<reference evidence="5" key="1">
    <citation type="journal article" date="2021" name="PeerJ">
        <title>Extensive microbial diversity within the chicken gut microbiome revealed by metagenomics and culture.</title>
        <authorList>
            <person name="Gilroy R."/>
            <person name="Ravi A."/>
            <person name="Getino M."/>
            <person name="Pursley I."/>
            <person name="Horton D.L."/>
            <person name="Alikhan N.F."/>
            <person name="Baker D."/>
            <person name="Gharbi K."/>
            <person name="Hall N."/>
            <person name="Watson M."/>
            <person name="Adriaenssens E.M."/>
            <person name="Foster-Nyarko E."/>
            <person name="Jarju S."/>
            <person name="Secka A."/>
            <person name="Antonio M."/>
            <person name="Oren A."/>
            <person name="Chaudhuri R.R."/>
            <person name="La Ragione R."/>
            <person name="Hildebrand F."/>
            <person name="Pallen M.J."/>
        </authorList>
    </citation>
    <scope>NUCLEOTIDE SEQUENCE</scope>
    <source>
        <strain evidence="5">CHK169-2315</strain>
    </source>
</reference>
<name>A0A9D1PNT4_9BACI</name>
<protein>
    <recommendedName>
        <fullName evidence="3">UPF0122 protein H9895_12335</fullName>
    </recommendedName>
</protein>
<feature type="coiled-coil region" evidence="4">
    <location>
        <begin position="48"/>
        <end position="75"/>
    </location>
</feature>
<evidence type="ECO:0000313" key="6">
    <source>
        <dbReference type="Proteomes" id="UP000823937"/>
    </source>
</evidence>
<sequence>MLEKTTKMNMLYDFYQTLLTDKQREYMELYYYEDYSLGEIATETNVSRQAIYDNIKRTEQILMNYEEKLQLYEKFLQREALLVELAQQLTEANVAQLQSYIQQIKNID</sequence>
<evidence type="ECO:0000256" key="3">
    <source>
        <dbReference type="HAMAP-Rule" id="MF_00245"/>
    </source>
</evidence>
<evidence type="ECO:0000256" key="2">
    <source>
        <dbReference type="ARBA" id="ARBA00024764"/>
    </source>
</evidence>
<gene>
    <name evidence="5" type="ORF">H9895_12335</name>
</gene>
<dbReference type="EMBL" id="DXHX01000173">
    <property type="protein sequence ID" value="HIV75856.1"/>
    <property type="molecule type" value="Genomic_DNA"/>
</dbReference>
<dbReference type="Gene3D" id="1.10.10.10">
    <property type="entry name" value="Winged helix-like DNA-binding domain superfamily/Winged helix DNA-binding domain"/>
    <property type="match status" value="1"/>
</dbReference>
<accession>A0A9D1PNT4</accession>
<comment type="caution">
    <text evidence="5">The sequence shown here is derived from an EMBL/GenBank/DDBJ whole genome shotgun (WGS) entry which is preliminary data.</text>
</comment>
<dbReference type="GO" id="GO:0003677">
    <property type="term" value="F:DNA binding"/>
    <property type="evidence" value="ECO:0007669"/>
    <property type="project" value="UniProtKB-KW"/>
</dbReference>
<comment type="similarity">
    <text evidence="1 3">Belongs to the UPF0122 family.</text>
</comment>
<dbReference type="HAMAP" id="MF_00245">
    <property type="entry name" value="UPF0122"/>
    <property type="match status" value="1"/>
</dbReference>
<evidence type="ECO:0000313" key="5">
    <source>
        <dbReference type="EMBL" id="HIV75856.1"/>
    </source>
</evidence>
<organism evidence="5 6">
    <name type="scientific">Candidatus Pseudogracilibacillus intestinigallinarum</name>
    <dbReference type="NCBI Taxonomy" id="2838742"/>
    <lineage>
        <taxon>Bacteria</taxon>
        <taxon>Bacillati</taxon>
        <taxon>Bacillota</taxon>
        <taxon>Bacilli</taxon>
        <taxon>Bacillales</taxon>
        <taxon>Bacillaceae</taxon>
        <taxon>Pseudogracilibacillus</taxon>
    </lineage>
</organism>
<keyword evidence="5" id="KW-0238">DNA-binding</keyword>
<evidence type="ECO:0000256" key="1">
    <source>
        <dbReference type="ARBA" id="ARBA00008720"/>
    </source>
</evidence>
<dbReference type="Pfam" id="PF04297">
    <property type="entry name" value="UPF0122"/>
    <property type="match status" value="1"/>
</dbReference>
<dbReference type="PANTHER" id="PTHR40083">
    <property type="entry name" value="UPF0122 PROTEIN CBO2450/CLC_2298"/>
    <property type="match status" value="1"/>
</dbReference>